<gene>
    <name evidence="2" type="ORF">ENU09_02230</name>
</gene>
<keyword evidence="1" id="KW-0472">Membrane</keyword>
<evidence type="ECO:0000313" key="2">
    <source>
        <dbReference type="EMBL" id="HGQ59520.1"/>
    </source>
</evidence>
<feature type="transmembrane region" description="Helical" evidence="1">
    <location>
        <begin position="72"/>
        <end position="91"/>
    </location>
</feature>
<keyword evidence="1" id="KW-0812">Transmembrane</keyword>
<protein>
    <submittedName>
        <fullName evidence="2">DUF131 domain-containing protein</fullName>
    </submittedName>
</protein>
<evidence type="ECO:0000256" key="1">
    <source>
        <dbReference type="SAM" id="Phobius"/>
    </source>
</evidence>
<dbReference type="EMBL" id="DTBE01000058">
    <property type="protein sequence ID" value="HGQ59520.1"/>
    <property type="molecule type" value="Genomic_DNA"/>
</dbReference>
<name>A0A7J3KF81_STAMA</name>
<reference evidence="2" key="1">
    <citation type="journal article" date="2020" name="mSystems">
        <title>Genome- and Community-Level Interaction Insights into Carbon Utilization and Element Cycling Functions of Hydrothermarchaeota in Hydrothermal Sediment.</title>
        <authorList>
            <person name="Zhou Z."/>
            <person name="Liu Y."/>
            <person name="Xu W."/>
            <person name="Pan J."/>
            <person name="Luo Z.H."/>
            <person name="Li M."/>
        </authorList>
    </citation>
    <scope>NUCLEOTIDE SEQUENCE [LARGE SCALE GENOMIC DNA]</scope>
    <source>
        <strain evidence="2">SpSt-638</strain>
    </source>
</reference>
<keyword evidence="1" id="KW-1133">Transmembrane helix</keyword>
<dbReference type="InterPro" id="IPR002849">
    <property type="entry name" value="DUF131"/>
</dbReference>
<dbReference type="AlphaFoldDB" id="A0A7J3KF81"/>
<dbReference type="Pfam" id="PF01998">
    <property type="entry name" value="DUF131"/>
    <property type="match status" value="1"/>
</dbReference>
<dbReference type="NCBIfam" id="TIGR00304">
    <property type="entry name" value="TIGR00304 family membrane protein"/>
    <property type="match status" value="1"/>
</dbReference>
<sequence>MVIYLLIFNEPILSFTILLIIGLTLIVLGFIIVIVSLIRRAGEAKESAAGGVVIIGPIPIVFGTSIKITKIVLILAIVLTVLALLLTIISLRVSL</sequence>
<proteinExistence type="predicted"/>
<accession>A0A7J3KF81</accession>
<feature type="transmembrane region" description="Helical" evidence="1">
    <location>
        <begin position="47"/>
        <end position="66"/>
    </location>
</feature>
<organism evidence="2">
    <name type="scientific">Staphylothermus marinus</name>
    <dbReference type="NCBI Taxonomy" id="2280"/>
    <lineage>
        <taxon>Archaea</taxon>
        <taxon>Thermoproteota</taxon>
        <taxon>Thermoprotei</taxon>
        <taxon>Desulfurococcales</taxon>
        <taxon>Desulfurococcaceae</taxon>
        <taxon>Staphylothermus</taxon>
    </lineage>
</organism>
<feature type="transmembrane region" description="Helical" evidence="1">
    <location>
        <begin position="12"/>
        <end position="35"/>
    </location>
</feature>
<comment type="caution">
    <text evidence="2">The sequence shown here is derived from an EMBL/GenBank/DDBJ whole genome shotgun (WGS) entry which is preliminary data.</text>
</comment>